<organism evidence="1 2">
    <name type="scientific">Vibrio tapetis subsp. tapetis</name>
    <dbReference type="NCBI Taxonomy" id="1671868"/>
    <lineage>
        <taxon>Bacteria</taxon>
        <taxon>Pseudomonadati</taxon>
        <taxon>Pseudomonadota</taxon>
        <taxon>Gammaproteobacteria</taxon>
        <taxon>Vibrionales</taxon>
        <taxon>Vibrionaceae</taxon>
        <taxon>Vibrio</taxon>
    </lineage>
</organism>
<dbReference type="KEGG" id="vta:A3518"/>
<accession>A0A2N8ZHT7</accession>
<reference evidence="1 2" key="1">
    <citation type="submission" date="2017-10" db="EMBL/GenBank/DDBJ databases">
        <authorList>
            <person name="Banno H."/>
            <person name="Chua N.-H."/>
        </authorList>
    </citation>
    <scope>NUCLEOTIDE SEQUENCE [LARGE SCALE GENOMIC DNA]</scope>
    <source>
        <strain evidence="1">Vibrio tapetis CECT4600</strain>
    </source>
</reference>
<evidence type="ECO:0000313" key="1">
    <source>
        <dbReference type="EMBL" id="SON51465.1"/>
    </source>
</evidence>
<sequence>MCVFVGYAWCVVGDVLYLIRFVMMLDLECIQIVTWLFFS</sequence>
<keyword evidence="2" id="KW-1185">Reference proteome</keyword>
<gene>
    <name evidence="1" type="ORF">VTAP4600_A3518</name>
</gene>
<dbReference type="EMBL" id="LT960611">
    <property type="protein sequence ID" value="SON51465.1"/>
    <property type="molecule type" value="Genomic_DNA"/>
</dbReference>
<name>A0A2N8ZHT7_9VIBR</name>
<proteinExistence type="predicted"/>
<dbReference type="AlphaFoldDB" id="A0A2N8ZHT7"/>
<dbReference type="Proteomes" id="UP000235828">
    <property type="component" value="Chromosome A"/>
</dbReference>
<protein>
    <submittedName>
        <fullName evidence="1">Uncharacterized protein</fullName>
    </submittedName>
</protein>
<evidence type="ECO:0000313" key="2">
    <source>
        <dbReference type="Proteomes" id="UP000235828"/>
    </source>
</evidence>